<proteinExistence type="predicted"/>
<organism evidence="1 2">
    <name type="scientific">Pyricularia oryzae</name>
    <name type="common">Rice blast fungus</name>
    <name type="synonym">Magnaporthe oryzae</name>
    <dbReference type="NCBI Taxonomy" id="318829"/>
    <lineage>
        <taxon>Eukaryota</taxon>
        <taxon>Fungi</taxon>
        <taxon>Dikarya</taxon>
        <taxon>Ascomycota</taxon>
        <taxon>Pezizomycotina</taxon>
        <taxon>Sordariomycetes</taxon>
        <taxon>Sordariomycetidae</taxon>
        <taxon>Magnaporthales</taxon>
        <taxon>Pyriculariaceae</taxon>
        <taxon>Pyricularia</taxon>
    </lineage>
</organism>
<gene>
    <name evidence="1" type="ORF">PoMZ_05640</name>
</gene>
<dbReference type="Proteomes" id="UP000294847">
    <property type="component" value="Chromosome 6"/>
</dbReference>
<reference evidence="1 2" key="1">
    <citation type="journal article" date="2019" name="Mol. Biol. Evol.">
        <title>Blast fungal genomes show frequent chromosomal changes, gene gains and losses, and effector gene turnover.</title>
        <authorList>
            <person name="Gomez Luciano L.B."/>
            <person name="Jason Tsai I."/>
            <person name="Chuma I."/>
            <person name="Tosa Y."/>
            <person name="Chen Y.H."/>
            <person name="Li J.Y."/>
            <person name="Li M.Y."/>
            <person name="Jade Lu M.Y."/>
            <person name="Nakayashiki H."/>
            <person name="Li W.H."/>
        </authorList>
    </citation>
    <scope>NUCLEOTIDE SEQUENCE [LARGE SCALE GENOMIC DNA]</scope>
    <source>
        <strain evidence="1">MZ5-1-6</strain>
    </source>
</reference>
<evidence type="ECO:0000313" key="1">
    <source>
        <dbReference type="EMBL" id="QBZ63949.1"/>
    </source>
</evidence>
<protein>
    <submittedName>
        <fullName evidence="1">Uncharacterized protein</fullName>
    </submittedName>
</protein>
<dbReference type="EMBL" id="CP034209">
    <property type="protein sequence ID" value="QBZ63949.1"/>
    <property type="molecule type" value="Genomic_DNA"/>
</dbReference>
<accession>A0A4P7NP12</accession>
<dbReference type="AlphaFoldDB" id="A0A4P7NP12"/>
<evidence type="ECO:0000313" key="2">
    <source>
        <dbReference type="Proteomes" id="UP000294847"/>
    </source>
</evidence>
<name>A0A4P7NP12_PYROR</name>
<sequence>MHQARCKRCVAAQKYRPTFICGQVALDALHTRRYLPFPSLPHINHSPPFLHLPIQDSVLRRNRGAAFEWILGIPDQRKGCRREKSKRSRGKTMIPAPGHLRYRLLSNGRRRYGAWFSGAEAPGNTRRREFERRGNA</sequence>